<comment type="caution">
    <text evidence="2">The sequence shown here is derived from an EMBL/GenBank/DDBJ whole genome shotgun (WGS) entry which is preliminary data.</text>
</comment>
<dbReference type="EMBL" id="BKCJ010003213">
    <property type="protein sequence ID" value="GEU53691.1"/>
    <property type="molecule type" value="Genomic_DNA"/>
</dbReference>
<feature type="compositionally biased region" description="Basic and acidic residues" evidence="1">
    <location>
        <begin position="321"/>
        <end position="335"/>
    </location>
</feature>
<organism evidence="2">
    <name type="scientific">Tanacetum cinerariifolium</name>
    <name type="common">Dalmatian daisy</name>
    <name type="synonym">Chrysanthemum cinerariifolium</name>
    <dbReference type="NCBI Taxonomy" id="118510"/>
    <lineage>
        <taxon>Eukaryota</taxon>
        <taxon>Viridiplantae</taxon>
        <taxon>Streptophyta</taxon>
        <taxon>Embryophyta</taxon>
        <taxon>Tracheophyta</taxon>
        <taxon>Spermatophyta</taxon>
        <taxon>Magnoliopsida</taxon>
        <taxon>eudicotyledons</taxon>
        <taxon>Gunneridae</taxon>
        <taxon>Pentapetalae</taxon>
        <taxon>asterids</taxon>
        <taxon>campanulids</taxon>
        <taxon>Asterales</taxon>
        <taxon>Asteraceae</taxon>
        <taxon>Asteroideae</taxon>
        <taxon>Anthemideae</taxon>
        <taxon>Anthemidinae</taxon>
        <taxon>Tanacetum</taxon>
    </lineage>
</organism>
<feature type="compositionally biased region" description="Basic and acidic residues" evidence="1">
    <location>
        <begin position="411"/>
        <end position="421"/>
    </location>
</feature>
<evidence type="ECO:0000313" key="2">
    <source>
        <dbReference type="EMBL" id="GEU53691.1"/>
    </source>
</evidence>
<evidence type="ECO:0000256" key="1">
    <source>
        <dbReference type="SAM" id="MobiDB-lite"/>
    </source>
</evidence>
<accession>A0A6L2KVP1</accession>
<reference evidence="2" key="1">
    <citation type="journal article" date="2019" name="Sci. Rep.">
        <title>Draft genome of Tanacetum cinerariifolium, the natural source of mosquito coil.</title>
        <authorList>
            <person name="Yamashiro T."/>
            <person name="Shiraishi A."/>
            <person name="Satake H."/>
            <person name="Nakayama K."/>
        </authorList>
    </citation>
    <scope>NUCLEOTIDE SEQUENCE</scope>
</reference>
<feature type="compositionally biased region" description="Acidic residues" evidence="1">
    <location>
        <begin position="422"/>
        <end position="440"/>
    </location>
</feature>
<protein>
    <submittedName>
        <fullName evidence="2">Uncharacterized protein</fullName>
    </submittedName>
</protein>
<name>A0A6L2KVP1_TANCI</name>
<sequence>MNTTQAQQKALDDALVSPADHLEFEKCNMRLKTDIKPRKLHFKSFTINKKKFSLGAEVFREILPICAKVLGQRFEETPLEHDILSFLRDLGHFGYIHYITGVSIDYLHQPWRAIATIINKCLSGKGTAYEKICLSRAQILWGMDQSISRRKKMFWHTAHDDTMFTSMRCVSRHEKTQVYGVILPQHLANQVMLESITYQTYYAFATGEKALKEKYARKKAKSDTSPKKKTAPASKGYRLISSAKVAKTDKKKQPAKIPKTKGLDVLIEVALAEAEQIKLATKKSKKDFHMSHASGSGDGVDTPSKVPDEQQQKFFGTNEGADVRPEVLDVPKYDSESDEESWTLSQDEDDADEETYVNDDSEVLESANDGDDLTHPNLSTYKADDKEEEGKEDDDKEVSSDHRVSTPPEYELTKEEEKENKDGEDEDMEGEQEQDEEDDLYKDVNINLERSDAEITNAQENQDTKDTHATLTIVPVVQQQSSSFSSDIVLKFINPSQDIGIDSILNPNIHSKTLVNVPVSVAAETHSSDKTIPQPHIPTFNLYNKQQVSALETEMFEFRQTNQFAKAISSISALLITTLLPR</sequence>
<dbReference type="AlphaFoldDB" id="A0A6L2KVP1"/>
<feature type="region of interest" description="Disordered" evidence="1">
    <location>
        <begin position="282"/>
        <end position="440"/>
    </location>
</feature>
<gene>
    <name evidence="2" type="ORF">Tci_025669</name>
</gene>
<proteinExistence type="predicted"/>
<feature type="compositionally biased region" description="Acidic residues" evidence="1">
    <location>
        <begin position="336"/>
        <end position="371"/>
    </location>
</feature>